<dbReference type="RefSeq" id="XP_017993385.1">
    <property type="nucleotide sequence ID" value="XM_018136999.1"/>
</dbReference>
<reference evidence="3 4" key="1">
    <citation type="submission" date="2015-07" db="EMBL/GenBank/DDBJ databases">
        <title>Draft Genome Sequence of Malassezia furfur CBS1878 and Malassezia pachydermatis CBS1879.</title>
        <authorList>
            <person name="Triana S."/>
            <person name="Ohm R."/>
            <person name="Gonzalez A."/>
            <person name="DeCock H."/>
            <person name="Restrepo S."/>
            <person name="Celis A."/>
        </authorList>
    </citation>
    <scope>NUCLEOTIDE SEQUENCE [LARGE SCALE GENOMIC DNA]</scope>
    <source>
        <strain evidence="3 4">CBS 1879</strain>
    </source>
</reference>
<keyword evidence="1" id="KW-0732">Signal</keyword>
<accession>A0A0N0RSK3</accession>
<dbReference type="Proteomes" id="UP000037751">
    <property type="component" value="Unassembled WGS sequence"/>
</dbReference>
<comment type="caution">
    <text evidence="3">The sequence shown here is derived from an EMBL/GenBank/DDBJ whole genome shotgun (WGS) entry which is preliminary data.</text>
</comment>
<feature type="signal peptide" evidence="1">
    <location>
        <begin position="1"/>
        <end position="22"/>
    </location>
</feature>
<dbReference type="AlphaFoldDB" id="A0A0N0RSK3"/>
<evidence type="ECO:0000313" key="3">
    <source>
        <dbReference type="EMBL" id="KOS15753.1"/>
    </source>
</evidence>
<evidence type="ECO:0000259" key="2">
    <source>
        <dbReference type="Pfam" id="PF24855"/>
    </source>
</evidence>
<evidence type="ECO:0000313" key="4">
    <source>
        <dbReference type="Proteomes" id="UP000037751"/>
    </source>
</evidence>
<proteinExistence type="predicted"/>
<dbReference type="VEuPathDB" id="FungiDB:Malapachy_2510"/>
<name>A0A0N0RSK3_9BASI</name>
<dbReference type="PANTHER" id="PTHR34862:SF1">
    <property type="entry name" value="SPARK DOMAIN-CONTAINING PROTEIN"/>
    <property type="match status" value="1"/>
</dbReference>
<dbReference type="InterPro" id="IPR056146">
    <property type="entry name" value="DUF7729"/>
</dbReference>
<evidence type="ECO:0000256" key="1">
    <source>
        <dbReference type="SAM" id="SignalP"/>
    </source>
</evidence>
<organism evidence="3 4">
    <name type="scientific">Malassezia pachydermatis</name>
    <dbReference type="NCBI Taxonomy" id="77020"/>
    <lineage>
        <taxon>Eukaryota</taxon>
        <taxon>Fungi</taxon>
        <taxon>Dikarya</taxon>
        <taxon>Basidiomycota</taxon>
        <taxon>Ustilaginomycotina</taxon>
        <taxon>Malasseziomycetes</taxon>
        <taxon>Malasseziales</taxon>
        <taxon>Malasseziaceae</taxon>
        <taxon>Malassezia</taxon>
    </lineage>
</organism>
<dbReference type="PANTHER" id="PTHR34862">
    <property type="entry name" value="SPARK DOMAIN-CONTAINING PROTEIN"/>
    <property type="match status" value="1"/>
</dbReference>
<gene>
    <name evidence="3" type="ORF">Malapachy_2510</name>
</gene>
<dbReference type="STRING" id="77020.A0A0N0RSK3"/>
<protein>
    <recommendedName>
        <fullName evidence="2">DUF7729 domain-containing protein</fullName>
    </recommendedName>
</protein>
<sequence length="335" mass="37120">MLLPVRWRWCILACVAPLAVYAAWEPAQMPVLALIPTNISDTCTTLLTQLNDDHVFQSCTQPLIEATSAFANQTVSGNATGVLSHTLDDLCATNHGCDRPLVQQFISQFWDSCSDELESRDPDVTQLYDYLYIFNPFRDAICTKDEHNQYCLASMGTGMSTQADMELTQLYRRSFLPEDVPNDPYSDAYWDYILPTIPRSSTKHATANTTVLAASMPDVNQLPDLSPQQLFFFLSNTTNKAQLCTRCSQSILASYIAFEMASPYALGIESSPVLQSQQSIYDHARKTCGDSFVQQLNQEAGVQAFSEPASSALHLHAPYIPIMTVAVVLSAWLSA</sequence>
<feature type="domain" description="DUF7729" evidence="2">
    <location>
        <begin position="38"/>
        <end position="171"/>
    </location>
</feature>
<dbReference type="GeneID" id="28728874"/>
<keyword evidence="4" id="KW-1185">Reference proteome</keyword>
<dbReference type="EMBL" id="LGAV01000002">
    <property type="protein sequence ID" value="KOS15753.1"/>
    <property type="molecule type" value="Genomic_DNA"/>
</dbReference>
<feature type="chain" id="PRO_5005857695" description="DUF7729 domain-containing protein" evidence="1">
    <location>
        <begin position="23"/>
        <end position="335"/>
    </location>
</feature>
<dbReference type="OrthoDB" id="5588482at2759"/>
<dbReference type="Pfam" id="PF24855">
    <property type="entry name" value="DUF7729"/>
    <property type="match status" value="1"/>
</dbReference>